<keyword evidence="2" id="KW-0342">GTP-binding</keyword>
<evidence type="ECO:0000256" key="1">
    <source>
        <dbReference type="ARBA" id="ARBA00022741"/>
    </source>
</evidence>
<reference evidence="5 6" key="1">
    <citation type="submission" date="2016-06" db="EMBL/GenBank/DDBJ databases">
        <title>Comparative genomics of the ectomycorrhizal sister species Rhizopogon vinicolor and Rhizopogon vesiculosus (Basidiomycota: Boletales) reveals a divergence of the mating type B locus.</title>
        <authorList>
            <consortium name="DOE Joint Genome Institute"/>
            <person name="Mujic A.B."/>
            <person name="Kuo A."/>
            <person name="Tritt A."/>
            <person name="Lipzen A."/>
            <person name="Chen C."/>
            <person name="Johnson J."/>
            <person name="Sharma A."/>
            <person name="Barry K."/>
            <person name="Grigoriev I.V."/>
            <person name="Spatafora J.W."/>
        </authorList>
    </citation>
    <scope>NUCLEOTIDE SEQUENCE [LARGE SCALE GENOMIC DNA]</scope>
    <source>
        <strain evidence="5 6">AM-OR11-026</strain>
    </source>
</reference>
<dbReference type="PANTHER" id="PTHR11566:SF21">
    <property type="entry name" value="DYNAMIN RELATED PROTEIN 1, ISOFORM A"/>
    <property type="match status" value="1"/>
</dbReference>
<dbReference type="GO" id="GO:0003924">
    <property type="term" value="F:GTPase activity"/>
    <property type="evidence" value="ECO:0007669"/>
    <property type="project" value="InterPro"/>
</dbReference>
<dbReference type="SMART" id="SM00053">
    <property type="entry name" value="DYNc"/>
    <property type="match status" value="1"/>
</dbReference>
<dbReference type="GO" id="GO:0048312">
    <property type="term" value="P:intracellular distribution of mitochondria"/>
    <property type="evidence" value="ECO:0007669"/>
    <property type="project" value="TreeGrafter"/>
</dbReference>
<dbReference type="InterPro" id="IPR000375">
    <property type="entry name" value="Dynamin_stalk"/>
</dbReference>
<dbReference type="PRINTS" id="PR00195">
    <property type="entry name" value="DYNAMIN"/>
</dbReference>
<evidence type="ECO:0000256" key="3">
    <source>
        <dbReference type="SAM" id="MobiDB-lite"/>
    </source>
</evidence>
<dbReference type="InterPro" id="IPR045063">
    <property type="entry name" value="Dynamin_N"/>
</dbReference>
<dbReference type="InterPro" id="IPR001401">
    <property type="entry name" value="Dynamin_GTPase"/>
</dbReference>
<dbReference type="CDD" id="cd08771">
    <property type="entry name" value="DLP_1"/>
    <property type="match status" value="1"/>
</dbReference>
<dbReference type="InterPro" id="IPR020850">
    <property type="entry name" value="GED_dom"/>
</dbReference>
<dbReference type="GO" id="GO:0006897">
    <property type="term" value="P:endocytosis"/>
    <property type="evidence" value="ECO:0007669"/>
    <property type="project" value="TreeGrafter"/>
</dbReference>
<dbReference type="Pfam" id="PF00350">
    <property type="entry name" value="Dynamin_N"/>
    <property type="match status" value="1"/>
</dbReference>
<evidence type="ECO:0000259" key="4">
    <source>
        <dbReference type="PROSITE" id="PS51388"/>
    </source>
</evidence>
<dbReference type="Pfam" id="PF02212">
    <property type="entry name" value="GED"/>
    <property type="match status" value="1"/>
</dbReference>
<dbReference type="InterPro" id="IPR022812">
    <property type="entry name" value="Dynamin"/>
</dbReference>
<dbReference type="InterPro" id="IPR003130">
    <property type="entry name" value="GED"/>
</dbReference>
<sequence>MDLLRNRRKRATSVTSISQSSDGTSVPELPGSVSPPETWVEVDISTTDYARRRRELMEMMADLRSMGADALIDLPAVVVIGGQSAGKSSLVEAVSGINVPRDSGTCTRCPMECTMSSDATSWSCTITLRMGVVNNGREQKPTTVPFGRTITDRNEVEIWLRRAQTAILNPHVPSSSFHTKTVEELRNTKNTLKFSCNVVCVSIKDPNATELSFYDLPGLIQNEEADTVALVKGLAEHYTKKENTIILTTIPMSDDMENQQSMTLAREADPSVLTKPDTLGAGAINQRRRWVEIIEGCSEDHKLRHGFYCVRLPDDAERAQCLSRVESQRLAAEYFDTASPWKDVANRHRFGIPGFVSDISRLLIQLIEEALPRLREDVDRLLANCNRDLDALPLPFTNDPQIEVLERINAFCDVFKSVVNGSHEDKRLAQRNRALYAIFKSEIRGTAPDFRPFEEPEEYVPLDDIEGNMTLTKRAPGVSAIGIYDVRKIIKDAIGWELPNNVPYQAKVNLIAQFTKLWITPSERCLAAINDVLAEVISNLISIHFGRFRALEDYVGIQVDTCKSHAQKAVKTALDLETTPHYTQNTHYLQTIREKWLSHYRVVRSNPTQYKARNKTPEFEGLRNDTHSYVEAVPESTTCIYSESEVDDERTSCRYPEAVKEYPSPKLSKARKQCVREVVESFGSRGVLDYSGSKSVSGWNAARTSSLAAPCRPSSPVVTPEVKALVALAEAGYPNLKASDLSRLLPPDSFEEELVVMADVRAYYHVAYKRIIDHIPFTIEHGLHHALAKQLSQSLLGSLLTDVASGSNFSDRMKELVSEDASIVQKRVMLSTRKERLSDIRRRLMTFSNST</sequence>
<feature type="domain" description="GED" evidence="4">
    <location>
        <begin position="753"/>
        <end position="851"/>
    </location>
</feature>
<dbReference type="SUPFAM" id="SSF52540">
    <property type="entry name" value="P-loop containing nucleoside triphosphate hydrolases"/>
    <property type="match status" value="1"/>
</dbReference>
<dbReference type="EMBL" id="KV448676">
    <property type="protein sequence ID" value="OAX33985.1"/>
    <property type="molecule type" value="Genomic_DNA"/>
</dbReference>
<proteinExistence type="predicted"/>
<feature type="compositionally biased region" description="Polar residues" evidence="3">
    <location>
        <begin position="12"/>
        <end position="24"/>
    </location>
</feature>
<dbReference type="Pfam" id="PF01031">
    <property type="entry name" value="Dynamin_M"/>
    <property type="match status" value="1"/>
</dbReference>
<dbReference type="OrthoDB" id="5061070at2759"/>
<keyword evidence="1" id="KW-0547">Nucleotide-binding</keyword>
<dbReference type="GO" id="GO:0000266">
    <property type="term" value="P:mitochondrial fission"/>
    <property type="evidence" value="ECO:0007669"/>
    <property type="project" value="TreeGrafter"/>
</dbReference>
<name>A0A1B7MN11_9AGAM</name>
<dbReference type="GO" id="GO:0016559">
    <property type="term" value="P:peroxisome fission"/>
    <property type="evidence" value="ECO:0007669"/>
    <property type="project" value="TreeGrafter"/>
</dbReference>
<dbReference type="InterPro" id="IPR027417">
    <property type="entry name" value="P-loop_NTPase"/>
</dbReference>
<evidence type="ECO:0000313" key="5">
    <source>
        <dbReference type="EMBL" id="OAX33985.1"/>
    </source>
</evidence>
<organism evidence="5 6">
    <name type="scientific">Rhizopogon vinicolor AM-OR11-026</name>
    <dbReference type="NCBI Taxonomy" id="1314800"/>
    <lineage>
        <taxon>Eukaryota</taxon>
        <taxon>Fungi</taxon>
        <taxon>Dikarya</taxon>
        <taxon>Basidiomycota</taxon>
        <taxon>Agaricomycotina</taxon>
        <taxon>Agaricomycetes</taxon>
        <taxon>Agaricomycetidae</taxon>
        <taxon>Boletales</taxon>
        <taxon>Suillineae</taxon>
        <taxon>Rhizopogonaceae</taxon>
        <taxon>Rhizopogon</taxon>
    </lineage>
</organism>
<evidence type="ECO:0000313" key="6">
    <source>
        <dbReference type="Proteomes" id="UP000092154"/>
    </source>
</evidence>
<dbReference type="GO" id="GO:0005525">
    <property type="term" value="F:GTP binding"/>
    <property type="evidence" value="ECO:0007669"/>
    <property type="project" value="InterPro"/>
</dbReference>
<evidence type="ECO:0000256" key="2">
    <source>
        <dbReference type="ARBA" id="ARBA00023134"/>
    </source>
</evidence>
<accession>A0A1B7MN11</accession>
<feature type="compositionally biased region" description="Basic residues" evidence="3">
    <location>
        <begin position="1"/>
        <end position="11"/>
    </location>
</feature>
<dbReference type="PROSITE" id="PS51388">
    <property type="entry name" value="GED"/>
    <property type="match status" value="1"/>
</dbReference>
<feature type="region of interest" description="Disordered" evidence="3">
    <location>
        <begin position="1"/>
        <end position="37"/>
    </location>
</feature>
<dbReference type="GO" id="GO:0008017">
    <property type="term" value="F:microtubule binding"/>
    <property type="evidence" value="ECO:0007669"/>
    <property type="project" value="TreeGrafter"/>
</dbReference>
<dbReference type="GO" id="GO:0005739">
    <property type="term" value="C:mitochondrion"/>
    <property type="evidence" value="ECO:0007669"/>
    <property type="project" value="TreeGrafter"/>
</dbReference>
<dbReference type="STRING" id="1314800.A0A1B7MN11"/>
<keyword evidence="6" id="KW-1185">Reference proteome</keyword>
<protein>
    <recommendedName>
        <fullName evidence="4">GED domain-containing protein</fullName>
    </recommendedName>
</protein>
<dbReference type="GO" id="GO:0005874">
    <property type="term" value="C:microtubule"/>
    <property type="evidence" value="ECO:0007669"/>
    <property type="project" value="TreeGrafter"/>
</dbReference>
<gene>
    <name evidence="5" type="ORF">K503DRAFT_803954</name>
</gene>
<dbReference type="InParanoid" id="A0A1B7MN11"/>
<dbReference type="PANTHER" id="PTHR11566">
    <property type="entry name" value="DYNAMIN"/>
    <property type="match status" value="1"/>
</dbReference>
<dbReference type="Gene3D" id="3.40.50.300">
    <property type="entry name" value="P-loop containing nucleotide triphosphate hydrolases"/>
    <property type="match status" value="1"/>
</dbReference>
<dbReference type="Proteomes" id="UP000092154">
    <property type="component" value="Unassembled WGS sequence"/>
</dbReference>
<dbReference type="Gene3D" id="1.20.120.1240">
    <property type="entry name" value="Dynamin, middle domain"/>
    <property type="match status" value="2"/>
</dbReference>
<dbReference type="GO" id="GO:0016020">
    <property type="term" value="C:membrane"/>
    <property type="evidence" value="ECO:0007669"/>
    <property type="project" value="TreeGrafter"/>
</dbReference>
<dbReference type="AlphaFoldDB" id="A0A1B7MN11"/>